<comment type="caution">
    <text evidence="2">The sequence shown here is derived from an EMBL/GenBank/DDBJ whole genome shotgun (WGS) entry which is preliminary data.</text>
</comment>
<evidence type="ECO:0000256" key="1">
    <source>
        <dbReference type="SAM" id="MobiDB-lite"/>
    </source>
</evidence>
<sequence>MLPSLDARGKESGKRPWESQDSAWALRVTGPERWQQRQLGENGVGTLAPTTARCKIRLVRLLRGGSRRSWTVSNMPNPGQARNSERKFGKEKGTR</sequence>
<proteinExistence type="predicted"/>
<dbReference type="AlphaFoldDB" id="A0A218WKW2"/>
<dbReference type="EMBL" id="MTKT01004265">
    <property type="protein sequence ID" value="OWM72672.1"/>
    <property type="molecule type" value="Genomic_DNA"/>
</dbReference>
<feature type="compositionally biased region" description="Basic and acidic residues" evidence="1">
    <location>
        <begin position="83"/>
        <end position="95"/>
    </location>
</feature>
<feature type="compositionally biased region" description="Basic and acidic residues" evidence="1">
    <location>
        <begin position="7"/>
        <end position="18"/>
    </location>
</feature>
<accession>A0A218WKW2</accession>
<dbReference type="Proteomes" id="UP000197138">
    <property type="component" value="Unassembled WGS sequence"/>
</dbReference>
<protein>
    <submittedName>
        <fullName evidence="2">Uncharacterized protein</fullName>
    </submittedName>
</protein>
<evidence type="ECO:0000313" key="3">
    <source>
        <dbReference type="Proteomes" id="UP000197138"/>
    </source>
</evidence>
<name>A0A218WKW2_PUNGR</name>
<feature type="compositionally biased region" description="Polar residues" evidence="1">
    <location>
        <begin position="70"/>
        <end position="82"/>
    </location>
</feature>
<evidence type="ECO:0000313" key="2">
    <source>
        <dbReference type="EMBL" id="OWM72672.1"/>
    </source>
</evidence>
<reference evidence="3" key="1">
    <citation type="journal article" date="2017" name="Plant J.">
        <title>The pomegranate (Punica granatum L.) genome and the genomics of punicalagin biosynthesis.</title>
        <authorList>
            <person name="Qin G."/>
            <person name="Xu C."/>
            <person name="Ming R."/>
            <person name="Tang H."/>
            <person name="Guyot R."/>
            <person name="Kramer E.M."/>
            <person name="Hu Y."/>
            <person name="Yi X."/>
            <person name="Qi Y."/>
            <person name="Xu X."/>
            <person name="Gao Z."/>
            <person name="Pan H."/>
            <person name="Jian J."/>
            <person name="Tian Y."/>
            <person name="Yue Z."/>
            <person name="Xu Y."/>
        </authorList>
    </citation>
    <scope>NUCLEOTIDE SEQUENCE [LARGE SCALE GENOMIC DNA]</scope>
    <source>
        <strain evidence="3">cv. Dabenzi</strain>
    </source>
</reference>
<feature type="region of interest" description="Disordered" evidence="1">
    <location>
        <begin position="1"/>
        <end position="23"/>
    </location>
</feature>
<gene>
    <name evidence="2" type="ORF">CDL15_Pgr010273</name>
</gene>
<organism evidence="2 3">
    <name type="scientific">Punica granatum</name>
    <name type="common">Pomegranate</name>
    <dbReference type="NCBI Taxonomy" id="22663"/>
    <lineage>
        <taxon>Eukaryota</taxon>
        <taxon>Viridiplantae</taxon>
        <taxon>Streptophyta</taxon>
        <taxon>Embryophyta</taxon>
        <taxon>Tracheophyta</taxon>
        <taxon>Spermatophyta</taxon>
        <taxon>Magnoliopsida</taxon>
        <taxon>eudicotyledons</taxon>
        <taxon>Gunneridae</taxon>
        <taxon>Pentapetalae</taxon>
        <taxon>rosids</taxon>
        <taxon>malvids</taxon>
        <taxon>Myrtales</taxon>
        <taxon>Lythraceae</taxon>
        <taxon>Punica</taxon>
    </lineage>
</organism>
<feature type="region of interest" description="Disordered" evidence="1">
    <location>
        <begin position="68"/>
        <end position="95"/>
    </location>
</feature>